<comment type="catalytic activity">
    <reaction evidence="1">
        <text>Endohydrolysis of (1-&gt;4)-beta-D-glucosidic linkages in cellulose, lichenin and cereal beta-D-glucans.</text>
        <dbReference type="EC" id="3.2.1.4"/>
    </reaction>
</comment>
<dbReference type="OrthoDB" id="5823761at2759"/>
<dbReference type="InterPro" id="IPR001547">
    <property type="entry name" value="Glyco_hydro_5"/>
</dbReference>
<keyword evidence="4 9" id="KW-0732">Signal</keyword>
<dbReference type="EMBL" id="JABEXW010000265">
    <property type="protein sequence ID" value="KAF4966883.1"/>
    <property type="molecule type" value="Genomic_DNA"/>
</dbReference>
<dbReference type="EC" id="3.2.1.4" evidence="3"/>
<keyword evidence="5 7" id="KW-0378">Hydrolase</keyword>
<keyword evidence="6 7" id="KW-0326">Glycosidase</keyword>
<dbReference type="GO" id="GO:0008810">
    <property type="term" value="F:cellulase activity"/>
    <property type="evidence" value="ECO:0007669"/>
    <property type="project" value="UniProtKB-EC"/>
</dbReference>
<dbReference type="PANTHER" id="PTHR34142">
    <property type="entry name" value="ENDO-BETA-1,4-GLUCANASE A"/>
    <property type="match status" value="1"/>
</dbReference>
<dbReference type="InterPro" id="IPR035971">
    <property type="entry name" value="CBD_sf"/>
</dbReference>
<dbReference type="GO" id="GO:0030248">
    <property type="term" value="F:cellulose binding"/>
    <property type="evidence" value="ECO:0007669"/>
    <property type="project" value="InterPro"/>
</dbReference>
<evidence type="ECO:0000256" key="5">
    <source>
        <dbReference type="ARBA" id="ARBA00022801"/>
    </source>
</evidence>
<dbReference type="PROSITE" id="PS00562">
    <property type="entry name" value="CBM1_1"/>
    <property type="match status" value="1"/>
</dbReference>
<reference evidence="11" key="1">
    <citation type="journal article" date="2020" name="BMC Genomics">
        <title>Correction to: Identification and distribution of gene clusters required for synthesis of sphingolipid metabolism inhibitors in diverse species of the filamentous fungus Fusarium.</title>
        <authorList>
            <person name="Kim H.S."/>
            <person name="Lohmar J.M."/>
            <person name="Busman M."/>
            <person name="Brown D.W."/>
            <person name="Naumann T.A."/>
            <person name="Divon H.H."/>
            <person name="Lysoe E."/>
            <person name="Uhlig S."/>
            <person name="Proctor R.H."/>
        </authorList>
    </citation>
    <scope>NUCLEOTIDE SEQUENCE</scope>
    <source>
        <strain evidence="11">NRRL 20472</strain>
    </source>
</reference>
<evidence type="ECO:0000256" key="1">
    <source>
        <dbReference type="ARBA" id="ARBA00000966"/>
    </source>
</evidence>
<dbReference type="PROSITE" id="PS51164">
    <property type="entry name" value="CBM1_2"/>
    <property type="match status" value="1"/>
</dbReference>
<dbReference type="Gene3D" id="3.20.20.80">
    <property type="entry name" value="Glycosidases"/>
    <property type="match status" value="1"/>
</dbReference>
<comment type="caution">
    <text evidence="11">The sequence shown here is derived from an EMBL/GenBank/DDBJ whole genome shotgun (WGS) entry which is preliminary data.</text>
</comment>
<dbReference type="GO" id="GO:0005576">
    <property type="term" value="C:extracellular region"/>
    <property type="evidence" value="ECO:0007669"/>
    <property type="project" value="InterPro"/>
</dbReference>
<organism evidence="11 12">
    <name type="scientific">Fusarium sarcochroum</name>
    <dbReference type="NCBI Taxonomy" id="1208366"/>
    <lineage>
        <taxon>Eukaryota</taxon>
        <taxon>Fungi</taxon>
        <taxon>Dikarya</taxon>
        <taxon>Ascomycota</taxon>
        <taxon>Pezizomycotina</taxon>
        <taxon>Sordariomycetes</taxon>
        <taxon>Hypocreomycetidae</taxon>
        <taxon>Hypocreales</taxon>
        <taxon>Nectriaceae</taxon>
        <taxon>Fusarium</taxon>
        <taxon>Fusarium lateritium species complex</taxon>
    </lineage>
</organism>
<dbReference type="Pfam" id="PF00150">
    <property type="entry name" value="Cellulase"/>
    <property type="match status" value="1"/>
</dbReference>
<dbReference type="Proteomes" id="UP000622797">
    <property type="component" value="Unassembled WGS sequence"/>
</dbReference>
<dbReference type="AlphaFoldDB" id="A0A8H4TZA2"/>
<feature type="signal peptide" evidence="9">
    <location>
        <begin position="1"/>
        <end position="16"/>
    </location>
</feature>
<evidence type="ECO:0000256" key="2">
    <source>
        <dbReference type="ARBA" id="ARBA00005641"/>
    </source>
</evidence>
<dbReference type="SUPFAM" id="SSF57180">
    <property type="entry name" value="Cellulose-binding domain"/>
    <property type="match status" value="1"/>
</dbReference>
<dbReference type="InterPro" id="IPR017853">
    <property type="entry name" value="GH"/>
</dbReference>
<evidence type="ECO:0000256" key="7">
    <source>
        <dbReference type="RuleBase" id="RU361153"/>
    </source>
</evidence>
<evidence type="ECO:0000313" key="11">
    <source>
        <dbReference type="EMBL" id="KAF4966883.1"/>
    </source>
</evidence>
<proteinExistence type="inferred from homology"/>
<name>A0A8H4TZA2_9HYPO</name>
<evidence type="ECO:0000256" key="3">
    <source>
        <dbReference type="ARBA" id="ARBA00012601"/>
    </source>
</evidence>
<comment type="similarity">
    <text evidence="2 7">Belongs to the glycosyl hydrolase 5 (cellulase A) family.</text>
</comment>
<evidence type="ECO:0000256" key="6">
    <source>
        <dbReference type="ARBA" id="ARBA00023295"/>
    </source>
</evidence>
<keyword evidence="12" id="KW-1185">Reference proteome</keyword>
<accession>A0A8H4TZA2</accession>
<feature type="region of interest" description="Disordered" evidence="8">
    <location>
        <begin position="55"/>
        <end position="83"/>
    </location>
</feature>
<dbReference type="FunFam" id="3.20.20.80:FF:000078">
    <property type="entry name" value="Endo-beta-1,4-glucanase B"/>
    <property type="match status" value="1"/>
</dbReference>
<evidence type="ECO:0000313" key="12">
    <source>
        <dbReference type="Proteomes" id="UP000622797"/>
    </source>
</evidence>
<evidence type="ECO:0000256" key="8">
    <source>
        <dbReference type="SAM" id="MobiDB-lite"/>
    </source>
</evidence>
<gene>
    <name evidence="11" type="ORF">FSARC_5496</name>
</gene>
<feature type="domain" description="CBM1" evidence="10">
    <location>
        <begin position="16"/>
        <end position="52"/>
    </location>
</feature>
<evidence type="ECO:0000259" key="10">
    <source>
        <dbReference type="PROSITE" id="PS51164"/>
    </source>
</evidence>
<reference evidence="11" key="2">
    <citation type="submission" date="2020-05" db="EMBL/GenBank/DDBJ databases">
        <authorList>
            <person name="Kim H.-S."/>
            <person name="Proctor R.H."/>
            <person name="Brown D.W."/>
        </authorList>
    </citation>
    <scope>NUCLEOTIDE SEQUENCE</scope>
    <source>
        <strain evidence="11">NRRL 20472</strain>
    </source>
</reference>
<dbReference type="PANTHER" id="PTHR34142:SF1">
    <property type="entry name" value="GLYCOSIDE HYDROLASE FAMILY 5 DOMAIN-CONTAINING PROTEIN"/>
    <property type="match status" value="1"/>
</dbReference>
<sequence>MKYLLALSLFAGLSAAQNGAWAQCGGDNWTGTKTCISGYTCSVINQWYSQCVPGSGQPPANPTTTLKTTTQGGTTPTDSPGNGKFTWFGVNEAGGEFGEGSLPGTWGKHFIFPDPAAVDTLLSQGYNTFRVQFRMERTNPSSMTGAFDQAYLKNLTSIVDHITQKGGYAVLDPHNYGRYFNNIITNTADFQTYWKNLAAQFKSNDHVIFDTNNEYHTMDQTLVLNLNQAAINGIRAAGATQYIFVEGNQWSGAWSWTTVNDNMKALTDPLNKIVYEMHQYLDSDSSGTSESCVSTTIGVERVKAATEWLRANKKIGIIGEFAGGANDNCKTAVKNLLDYLKANTDVWKGALWWSAGPWWGDYMYSFEPPSGTGYQYYNSLLKTYI</sequence>
<evidence type="ECO:0000256" key="4">
    <source>
        <dbReference type="ARBA" id="ARBA00022729"/>
    </source>
</evidence>
<feature type="chain" id="PRO_5034170916" description="cellulase" evidence="9">
    <location>
        <begin position="17"/>
        <end position="385"/>
    </location>
</feature>
<dbReference type="Pfam" id="PF00734">
    <property type="entry name" value="CBM_1"/>
    <property type="match status" value="1"/>
</dbReference>
<dbReference type="InterPro" id="IPR000254">
    <property type="entry name" value="CBD"/>
</dbReference>
<dbReference type="SUPFAM" id="SSF51445">
    <property type="entry name" value="(Trans)glycosidases"/>
    <property type="match status" value="1"/>
</dbReference>
<evidence type="ECO:0000256" key="9">
    <source>
        <dbReference type="SAM" id="SignalP"/>
    </source>
</evidence>
<dbReference type="GO" id="GO:0009251">
    <property type="term" value="P:glucan catabolic process"/>
    <property type="evidence" value="ECO:0007669"/>
    <property type="project" value="UniProtKB-ARBA"/>
</dbReference>
<protein>
    <recommendedName>
        <fullName evidence="3">cellulase</fullName>
        <ecNumber evidence="3">3.2.1.4</ecNumber>
    </recommendedName>
</protein>
<dbReference type="SMART" id="SM00236">
    <property type="entry name" value="fCBD"/>
    <property type="match status" value="1"/>
</dbReference>
<feature type="compositionally biased region" description="Low complexity" evidence="8">
    <location>
        <begin position="62"/>
        <end position="81"/>
    </location>
</feature>